<dbReference type="Proteomes" id="UP001372834">
    <property type="component" value="Unassembled WGS sequence"/>
</dbReference>
<organism evidence="2 3">
    <name type="scientific">Polyplax serrata</name>
    <name type="common">Common mouse louse</name>
    <dbReference type="NCBI Taxonomy" id="468196"/>
    <lineage>
        <taxon>Eukaryota</taxon>
        <taxon>Metazoa</taxon>
        <taxon>Ecdysozoa</taxon>
        <taxon>Arthropoda</taxon>
        <taxon>Hexapoda</taxon>
        <taxon>Insecta</taxon>
        <taxon>Pterygota</taxon>
        <taxon>Neoptera</taxon>
        <taxon>Paraneoptera</taxon>
        <taxon>Psocodea</taxon>
        <taxon>Troctomorpha</taxon>
        <taxon>Phthiraptera</taxon>
        <taxon>Anoplura</taxon>
        <taxon>Polyplacidae</taxon>
        <taxon>Polyplax</taxon>
    </lineage>
</organism>
<dbReference type="EMBL" id="JAWJWE010000001">
    <property type="protein sequence ID" value="KAK6644640.1"/>
    <property type="molecule type" value="Genomic_DNA"/>
</dbReference>
<comment type="caution">
    <text evidence="2">The sequence shown here is derived from an EMBL/GenBank/DDBJ whole genome shotgun (WGS) entry which is preliminary data.</text>
</comment>
<dbReference type="AlphaFoldDB" id="A0AAN8SD57"/>
<evidence type="ECO:0000313" key="2">
    <source>
        <dbReference type="EMBL" id="KAK6644640.1"/>
    </source>
</evidence>
<sequence>MAGVSASDAVNSLTRDSGRVKSKTLNNKKLCGMNCIEGKGFREAFTAEEMVRRKTKKGERKVKTNAKLTEKKRCETINGIQY</sequence>
<accession>A0AAN8SD57</accession>
<protein>
    <submittedName>
        <fullName evidence="2">Uncharacterized protein</fullName>
    </submittedName>
</protein>
<evidence type="ECO:0000256" key="1">
    <source>
        <dbReference type="SAM" id="MobiDB-lite"/>
    </source>
</evidence>
<reference evidence="2 3" key="1">
    <citation type="submission" date="2023-10" db="EMBL/GenBank/DDBJ databases">
        <title>Genomes of two closely related lineages of the louse Polyplax serrata with different host specificities.</title>
        <authorList>
            <person name="Martinu J."/>
            <person name="Tarabai H."/>
            <person name="Stefka J."/>
            <person name="Hypsa V."/>
        </authorList>
    </citation>
    <scope>NUCLEOTIDE SEQUENCE [LARGE SCALE GENOMIC DNA]</scope>
    <source>
        <strain evidence="2">HR10_N</strain>
    </source>
</reference>
<feature type="region of interest" description="Disordered" evidence="1">
    <location>
        <begin position="1"/>
        <end position="21"/>
    </location>
</feature>
<gene>
    <name evidence="2" type="ORF">RUM43_000908</name>
</gene>
<name>A0AAN8SD57_POLSC</name>
<evidence type="ECO:0000313" key="3">
    <source>
        <dbReference type="Proteomes" id="UP001372834"/>
    </source>
</evidence>
<proteinExistence type="predicted"/>